<dbReference type="EMBL" id="CALNXK010000060">
    <property type="protein sequence ID" value="CAH3138056.1"/>
    <property type="molecule type" value="Genomic_DNA"/>
</dbReference>
<dbReference type="PANTHER" id="PTHR33050">
    <property type="entry name" value="REVERSE TRANSCRIPTASE DOMAIN-CONTAINING PROTEIN"/>
    <property type="match status" value="1"/>
</dbReference>
<dbReference type="InterPro" id="IPR043502">
    <property type="entry name" value="DNA/RNA_pol_sf"/>
</dbReference>
<comment type="caution">
    <text evidence="1">The sequence shown here is derived from an EMBL/GenBank/DDBJ whole genome shotgun (WGS) entry which is preliminary data.</text>
</comment>
<evidence type="ECO:0000313" key="2">
    <source>
        <dbReference type="Proteomes" id="UP001159405"/>
    </source>
</evidence>
<dbReference type="SUPFAM" id="SSF56672">
    <property type="entry name" value="DNA/RNA polymerases"/>
    <property type="match status" value="1"/>
</dbReference>
<dbReference type="Proteomes" id="UP001159405">
    <property type="component" value="Unassembled WGS sequence"/>
</dbReference>
<protein>
    <submittedName>
        <fullName evidence="1">Uncharacterized protein</fullName>
    </submittedName>
</protein>
<sequence length="272" mass="30589">MARNAPDRAFDAFHQLQSLFDRLSLQASPEKDCPPAMTMTCLGIEVDTNAFCLRVPRDHLDDLLLELTHWRARTSYHLKELQSLLGKLSFVTACVKSGRIFMSRLLNNLRAFPSSRRTAVVSHDMKLDIDWWLTFLPLFNGVSFIKSEVWSFDDFHFSTDACLSGGGATCQDQCFSVVFPPNILQEATHITALELFVVVVAIRAWAPLLAHHRFILSAGGATFAFDCGLPGELIKLQGDWRSDAYLVYLEMTDHQKRTAVNAMAHTLQQIGL</sequence>
<dbReference type="InterPro" id="IPR052055">
    <property type="entry name" value="Hepadnavirus_pol/RT"/>
</dbReference>
<name>A0ABN8PCC8_9CNID</name>
<gene>
    <name evidence="1" type="ORF">PLOB_00039929</name>
</gene>
<organism evidence="1 2">
    <name type="scientific">Porites lobata</name>
    <dbReference type="NCBI Taxonomy" id="104759"/>
    <lineage>
        <taxon>Eukaryota</taxon>
        <taxon>Metazoa</taxon>
        <taxon>Cnidaria</taxon>
        <taxon>Anthozoa</taxon>
        <taxon>Hexacorallia</taxon>
        <taxon>Scleractinia</taxon>
        <taxon>Fungiina</taxon>
        <taxon>Poritidae</taxon>
        <taxon>Porites</taxon>
    </lineage>
</organism>
<reference evidence="1 2" key="1">
    <citation type="submission" date="2022-05" db="EMBL/GenBank/DDBJ databases">
        <authorList>
            <consortium name="Genoscope - CEA"/>
            <person name="William W."/>
        </authorList>
    </citation>
    <scope>NUCLEOTIDE SEQUENCE [LARGE SCALE GENOMIC DNA]</scope>
</reference>
<accession>A0ABN8PCC8</accession>
<dbReference type="PANTHER" id="PTHR33050:SF7">
    <property type="entry name" value="RIBONUCLEASE H"/>
    <property type="match status" value="1"/>
</dbReference>
<evidence type="ECO:0000313" key="1">
    <source>
        <dbReference type="EMBL" id="CAH3138056.1"/>
    </source>
</evidence>
<proteinExistence type="predicted"/>
<keyword evidence="2" id="KW-1185">Reference proteome</keyword>